<dbReference type="Proteomes" id="UP001595772">
    <property type="component" value="Unassembled WGS sequence"/>
</dbReference>
<evidence type="ECO:0000259" key="3">
    <source>
        <dbReference type="Pfam" id="PF10079"/>
    </source>
</evidence>
<dbReference type="InterPro" id="IPR055398">
    <property type="entry name" value="Rossmann-like_BshC"/>
</dbReference>
<feature type="domain" description="Bacillithiol biosynthesis BshC C-terminal coiled-coil" evidence="4">
    <location>
        <begin position="381"/>
        <end position="540"/>
    </location>
</feature>
<comment type="function">
    <text evidence="2">Involved in bacillithiol (BSH) biosynthesis. May catalyze the last step of the pathway, the addition of cysteine to glucosamine malate (GlcN-Mal) to generate BSH.</text>
</comment>
<keyword evidence="1 2" id="KW-0436">Ligase</keyword>
<name>A0ABV8GYJ2_9BACI</name>
<evidence type="ECO:0000313" key="5">
    <source>
        <dbReference type="EMBL" id="MFC4023249.1"/>
    </source>
</evidence>
<evidence type="ECO:0000256" key="1">
    <source>
        <dbReference type="ARBA" id="ARBA00022598"/>
    </source>
</evidence>
<dbReference type="NCBIfam" id="TIGR03998">
    <property type="entry name" value="thiol_BshC"/>
    <property type="match status" value="1"/>
</dbReference>
<dbReference type="RefSeq" id="WP_379495717.1">
    <property type="nucleotide sequence ID" value="NZ_JBHSAO010000001.1"/>
</dbReference>
<dbReference type="InterPro" id="IPR011199">
    <property type="entry name" value="Bacillithiol_biosynth_BshC"/>
</dbReference>
<gene>
    <name evidence="2 5" type="primary">bshC</name>
    <name evidence="5" type="ORF">ACFOUV_05365</name>
</gene>
<feature type="domain" description="Bacillithiol biosynthesis BshC N-terminal Rossmann-like" evidence="3">
    <location>
        <begin position="1"/>
        <end position="379"/>
    </location>
</feature>
<sequence>MHIDPIQLKAQSQLITDYRNNKEEIMSFFDYSPYNDVYEQRVRDLNGRTFEREKLTSVLHKMNHQWDAPLSTFNNIDQLNDAKSVVVIGGQQAGLLTGPMYTINKVISIIQFARKQEEELGIPVIPVFWIAGEDHDFDEINHIYLPNVPQMKKYKLGHHMMEKKSVSDIPIDRSVLSAWVDNLFEQLHETMYTKDIYDTIHTAMEKSQTYADFFARIIHHLFKDVGVVLIDSGNKEVRQLESRFFQDMIKHQPGISEGVFSALSDLNKKGYQVSLESGPHDGHLFYHKDNERILLTRDHSGDWVGKQNEIRLTTDELMFTAENNPELLSNNVVTRPLMQELLFPTLAFIGGPGEVGYWAGLKQAFHTMDLKMPPVLPRLSITVVERQVAKALERYEIDIVSAVNDGVNIKKDKWLQSKSNPQVDELTSEIKKVIEKAHKPLRDLAKDIRSDLGDLSEKNLSYLYRDIDFIQGRLVKALEEKYAKELYEFDLINASLHPHGGLQERVWNPLQWVNEYGMEFISYITMTPCSFEKEHYVVYL</sequence>
<evidence type="ECO:0000259" key="4">
    <source>
        <dbReference type="Pfam" id="PF24850"/>
    </source>
</evidence>
<keyword evidence="6" id="KW-1185">Reference proteome</keyword>
<organism evidence="5 6">
    <name type="scientific">Oceanobacillus longus</name>
    <dbReference type="NCBI Taxonomy" id="930120"/>
    <lineage>
        <taxon>Bacteria</taxon>
        <taxon>Bacillati</taxon>
        <taxon>Bacillota</taxon>
        <taxon>Bacilli</taxon>
        <taxon>Bacillales</taxon>
        <taxon>Bacillaceae</taxon>
        <taxon>Oceanobacillus</taxon>
    </lineage>
</organism>
<comment type="caution">
    <text evidence="5">The sequence shown here is derived from an EMBL/GenBank/DDBJ whole genome shotgun (WGS) entry which is preliminary data.</text>
</comment>
<dbReference type="HAMAP" id="MF_01867">
    <property type="entry name" value="BshC"/>
    <property type="match status" value="1"/>
</dbReference>
<reference evidence="6" key="1">
    <citation type="journal article" date="2019" name="Int. J. Syst. Evol. Microbiol.">
        <title>The Global Catalogue of Microorganisms (GCM) 10K type strain sequencing project: providing services to taxonomists for standard genome sequencing and annotation.</title>
        <authorList>
            <consortium name="The Broad Institute Genomics Platform"/>
            <consortium name="The Broad Institute Genome Sequencing Center for Infectious Disease"/>
            <person name="Wu L."/>
            <person name="Ma J."/>
        </authorList>
    </citation>
    <scope>NUCLEOTIDE SEQUENCE [LARGE SCALE GENOMIC DNA]</scope>
    <source>
        <strain evidence="6">IBRC-M 10703</strain>
    </source>
</reference>
<dbReference type="Pfam" id="PF24850">
    <property type="entry name" value="CC_BshC"/>
    <property type="match status" value="1"/>
</dbReference>
<protein>
    <recommendedName>
        <fullName evidence="2">Putative cysteine ligase BshC</fullName>
        <ecNumber evidence="2">6.-.-.-</ecNumber>
    </recommendedName>
</protein>
<accession>A0ABV8GYJ2</accession>
<dbReference type="PIRSF" id="PIRSF012535">
    <property type="entry name" value="UCP012535"/>
    <property type="match status" value="1"/>
</dbReference>
<dbReference type="Pfam" id="PF10079">
    <property type="entry name" value="Rossmann-like_BshC"/>
    <property type="match status" value="1"/>
</dbReference>
<evidence type="ECO:0000256" key="2">
    <source>
        <dbReference type="HAMAP-Rule" id="MF_01867"/>
    </source>
</evidence>
<dbReference type="EMBL" id="JBHSAO010000001">
    <property type="protein sequence ID" value="MFC4023249.1"/>
    <property type="molecule type" value="Genomic_DNA"/>
</dbReference>
<evidence type="ECO:0000313" key="6">
    <source>
        <dbReference type="Proteomes" id="UP001595772"/>
    </source>
</evidence>
<proteinExistence type="inferred from homology"/>
<dbReference type="InterPro" id="IPR055399">
    <property type="entry name" value="CC_BshC"/>
</dbReference>
<comment type="similarity">
    <text evidence="2">Belongs to the BshC family.</text>
</comment>
<dbReference type="EC" id="6.-.-.-" evidence="2"/>